<dbReference type="InterPro" id="IPR020894">
    <property type="entry name" value="Cadherin_CS"/>
</dbReference>
<evidence type="ECO:0000256" key="9">
    <source>
        <dbReference type="ARBA" id="ARBA00022989"/>
    </source>
</evidence>
<dbReference type="InterPro" id="IPR032455">
    <property type="entry name" value="Cadherin_C"/>
</dbReference>
<dbReference type="InterPro" id="IPR013164">
    <property type="entry name" value="Cadherin_N"/>
</dbReference>
<feature type="domain" description="Cadherin" evidence="15">
    <location>
        <begin position="565"/>
        <end position="682"/>
    </location>
</feature>
<comment type="caution">
    <text evidence="16">The sequence shown here is derived from an EMBL/GenBank/DDBJ whole genome shotgun (WGS) entry which is preliminary data.</text>
</comment>
<sequence>MPISSKRCSVSWRLLFLLCTCCDLARGQTRYSVLEEQDRGTFVGNLAKDLGIDVIGLNSRGLKLMSRAQKQHFQVNMNNGVLLTSERIDREELCAESPSCKLNVELVIEHPLEMHRLEIEILDVNDNAPSFTENEIILNIFESALPGSVFSVGNAIDPDIGTNAIQGYKLSHTEYFEVVAEITTEKDRVTELNLKQALDRERRPSHTLILTAFDGGDPRRSGSMNIIINVMDTNDNIPTFDRALYNVKLYENVPIGASVIQLNATDLDEGPNGEVGYFFHNLVPLNIQNMFNLDESTGVISILGNIDFEDTKVYKFSVEALDKGPFPLAGRCQVLVEIMDENDNAPDITLTSVSTSVPEDARPGTVIALMIVSDRDSSINGQVVCSVPADLPFTLQNPYNNHYSLIVKDPLDRESTEEYKVTVTAVDKGSPQLTTSTTLKVRVSDINDNKPKFTQPAYELYVMENNVPGTHVFTISATDLDAKENGYLTYSISANTTVDSFVSINSENGKVHVLKSFDYEEIQHLQFEVHAKDAGVPSLSSSVTIHLFIQDLNDNAPTILQLQPQTSSFDIEVPSQSVDAGYLVSKIGAVDADSGYNAWLAYEAITPKEASLFKVGLSTGEVRTSRAIRDHDGSYHRLLIRVRDHGEPSLSSTVSLSITFTYKDKKMQNQLMRHQESKDPISNLNLYLVISIAFISFIFLVTIIIFVAMRFHGSGSSLAEYDQSSAADNRGSWYYTQNSSYTMCIGNAAHTLLLLKNQSPQQFKDTITKSRNLTAEGQMQPSVDDLLMIEENKVREFYDVS</sequence>
<dbReference type="PANTHER" id="PTHR24028:SF236">
    <property type="entry name" value="PROTOCADHERIN GAMMA-C3"/>
    <property type="match status" value="1"/>
</dbReference>
<evidence type="ECO:0000256" key="4">
    <source>
        <dbReference type="ARBA" id="ARBA00022692"/>
    </source>
</evidence>
<dbReference type="Pfam" id="PF00028">
    <property type="entry name" value="Cadherin"/>
    <property type="match status" value="5"/>
</dbReference>
<dbReference type="InterPro" id="IPR015919">
    <property type="entry name" value="Cadherin-like_sf"/>
</dbReference>
<keyword evidence="11" id="KW-0325">Glycoprotein</keyword>
<evidence type="ECO:0000256" key="11">
    <source>
        <dbReference type="ARBA" id="ARBA00023180"/>
    </source>
</evidence>
<organism evidence="16 17">
    <name type="scientific">Pleurodeles waltl</name>
    <name type="common">Iberian ribbed newt</name>
    <dbReference type="NCBI Taxonomy" id="8319"/>
    <lineage>
        <taxon>Eukaryota</taxon>
        <taxon>Metazoa</taxon>
        <taxon>Chordata</taxon>
        <taxon>Craniata</taxon>
        <taxon>Vertebrata</taxon>
        <taxon>Euteleostomi</taxon>
        <taxon>Amphibia</taxon>
        <taxon>Batrachia</taxon>
        <taxon>Caudata</taxon>
        <taxon>Salamandroidea</taxon>
        <taxon>Salamandridae</taxon>
        <taxon>Pleurodelinae</taxon>
        <taxon>Pleurodeles</taxon>
    </lineage>
</organism>
<evidence type="ECO:0000256" key="12">
    <source>
        <dbReference type="PROSITE-ProRule" id="PRU00043"/>
    </source>
</evidence>
<dbReference type="InterPro" id="IPR002126">
    <property type="entry name" value="Cadherin-like_dom"/>
</dbReference>
<evidence type="ECO:0000256" key="13">
    <source>
        <dbReference type="SAM" id="Phobius"/>
    </source>
</evidence>
<evidence type="ECO:0000256" key="8">
    <source>
        <dbReference type="ARBA" id="ARBA00022889"/>
    </source>
</evidence>
<evidence type="ECO:0000256" key="14">
    <source>
        <dbReference type="SAM" id="SignalP"/>
    </source>
</evidence>
<keyword evidence="8" id="KW-0130">Cell adhesion</keyword>
<dbReference type="Pfam" id="PF16492">
    <property type="entry name" value="Cadherin_C_2"/>
    <property type="match status" value="1"/>
</dbReference>
<name>A0AAV7PIA8_PLEWA</name>
<dbReference type="FunFam" id="2.60.40.60:FF:000129">
    <property type="entry name" value="protocadherin alpha-C2 isoform X1"/>
    <property type="match status" value="1"/>
</dbReference>
<dbReference type="GO" id="GO:0007156">
    <property type="term" value="P:homophilic cell adhesion via plasma membrane adhesion molecules"/>
    <property type="evidence" value="ECO:0007669"/>
    <property type="project" value="InterPro"/>
</dbReference>
<evidence type="ECO:0000256" key="10">
    <source>
        <dbReference type="ARBA" id="ARBA00023136"/>
    </source>
</evidence>
<dbReference type="SUPFAM" id="SSF49313">
    <property type="entry name" value="Cadherin-like"/>
    <property type="match status" value="6"/>
</dbReference>
<reference evidence="16" key="1">
    <citation type="journal article" date="2022" name="bioRxiv">
        <title>Sequencing and chromosome-scale assembly of the giantPleurodeles waltlgenome.</title>
        <authorList>
            <person name="Brown T."/>
            <person name="Elewa A."/>
            <person name="Iarovenko S."/>
            <person name="Subramanian E."/>
            <person name="Araus A.J."/>
            <person name="Petzold A."/>
            <person name="Susuki M."/>
            <person name="Suzuki K.-i.T."/>
            <person name="Hayashi T."/>
            <person name="Toyoda A."/>
            <person name="Oliveira C."/>
            <person name="Osipova E."/>
            <person name="Leigh N.D."/>
            <person name="Simon A."/>
            <person name="Yun M.H."/>
        </authorList>
    </citation>
    <scope>NUCLEOTIDE SEQUENCE</scope>
    <source>
        <strain evidence="16">20211129_DDA</strain>
        <tissue evidence="16">Liver</tissue>
    </source>
</reference>
<protein>
    <recommendedName>
        <fullName evidence="15">Cadherin domain-containing protein</fullName>
    </recommendedName>
</protein>
<feature type="domain" description="Cadherin" evidence="15">
    <location>
        <begin position="454"/>
        <end position="559"/>
    </location>
</feature>
<accession>A0AAV7PIA8</accession>
<evidence type="ECO:0000313" key="17">
    <source>
        <dbReference type="Proteomes" id="UP001066276"/>
    </source>
</evidence>
<keyword evidence="3" id="KW-1003">Cell membrane</keyword>
<dbReference type="InterPro" id="IPR050174">
    <property type="entry name" value="Protocadherin/Cadherin-CA"/>
</dbReference>
<dbReference type="PANTHER" id="PTHR24028">
    <property type="entry name" value="CADHERIN-87A"/>
    <property type="match status" value="1"/>
</dbReference>
<evidence type="ECO:0000256" key="5">
    <source>
        <dbReference type="ARBA" id="ARBA00022729"/>
    </source>
</evidence>
<feature type="domain" description="Cadherin" evidence="15">
    <location>
        <begin position="73"/>
        <end position="131"/>
    </location>
</feature>
<keyword evidence="4 13" id="KW-0812">Transmembrane</keyword>
<evidence type="ECO:0000256" key="3">
    <source>
        <dbReference type="ARBA" id="ARBA00022475"/>
    </source>
</evidence>
<feature type="transmembrane region" description="Helical" evidence="13">
    <location>
        <begin position="686"/>
        <end position="708"/>
    </location>
</feature>
<evidence type="ECO:0000256" key="6">
    <source>
        <dbReference type="ARBA" id="ARBA00022737"/>
    </source>
</evidence>
<dbReference type="Proteomes" id="UP001066276">
    <property type="component" value="Chromosome 7"/>
</dbReference>
<keyword evidence="9 13" id="KW-1133">Transmembrane helix</keyword>
<dbReference type="FunFam" id="2.60.40.60:FF:000004">
    <property type="entry name" value="Protocadherin 1 gamma 2"/>
    <property type="match status" value="1"/>
</dbReference>
<dbReference type="PROSITE" id="PS50268">
    <property type="entry name" value="CADHERIN_2"/>
    <property type="match status" value="6"/>
</dbReference>
<proteinExistence type="predicted"/>
<evidence type="ECO:0000256" key="1">
    <source>
        <dbReference type="ARBA" id="ARBA00003436"/>
    </source>
</evidence>
<dbReference type="GO" id="GO:0005886">
    <property type="term" value="C:plasma membrane"/>
    <property type="evidence" value="ECO:0007669"/>
    <property type="project" value="UniProtKB-SubCell"/>
</dbReference>
<evidence type="ECO:0000259" key="15">
    <source>
        <dbReference type="PROSITE" id="PS50268"/>
    </source>
</evidence>
<dbReference type="PROSITE" id="PS00232">
    <property type="entry name" value="CADHERIN_1"/>
    <property type="match status" value="3"/>
</dbReference>
<dbReference type="SMART" id="SM00112">
    <property type="entry name" value="CA"/>
    <property type="match status" value="6"/>
</dbReference>
<keyword evidence="6" id="KW-0677">Repeat</keyword>
<comment type="function">
    <text evidence="1">Potential calcium-dependent cell-adhesion protein. May be involved in the establishment and maintenance of specific neuronal connections in the brain.</text>
</comment>
<dbReference type="Pfam" id="PF08266">
    <property type="entry name" value="Cadherin_2"/>
    <property type="match status" value="1"/>
</dbReference>
<feature type="domain" description="Cadherin" evidence="15">
    <location>
        <begin position="349"/>
        <end position="453"/>
    </location>
</feature>
<keyword evidence="7 12" id="KW-0106">Calcium</keyword>
<dbReference type="AlphaFoldDB" id="A0AAV7PIA8"/>
<comment type="subcellular location">
    <subcellularLocation>
        <location evidence="2">Cell membrane</location>
        <topology evidence="2">Single-pass type I membrane protein</topology>
    </subcellularLocation>
</comment>
<keyword evidence="10 13" id="KW-0472">Membrane</keyword>
<evidence type="ECO:0000256" key="7">
    <source>
        <dbReference type="ARBA" id="ARBA00022837"/>
    </source>
</evidence>
<feature type="domain" description="Cadherin" evidence="15">
    <location>
        <begin position="241"/>
        <end position="348"/>
    </location>
</feature>
<feature type="domain" description="Cadherin" evidence="15">
    <location>
        <begin position="132"/>
        <end position="240"/>
    </location>
</feature>
<feature type="signal peptide" evidence="14">
    <location>
        <begin position="1"/>
        <end position="27"/>
    </location>
</feature>
<dbReference type="FunFam" id="2.60.40.60:FF:000002">
    <property type="entry name" value="Protocadherin alpha 2"/>
    <property type="match status" value="1"/>
</dbReference>
<dbReference type="EMBL" id="JANPWB010000011">
    <property type="protein sequence ID" value="KAJ1128046.1"/>
    <property type="molecule type" value="Genomic_DNA"/>
</dbReference>
<evidence type="ECO:0000313" key="16">
    <source>
        <dbReference type="EMBL" id="KAJ1128046.1"/>
    </source>
</evidence>
<dbReference type="PRINTS" id="PR00205">
    <property type="entry name" value="CADHERIN"/>
</dbReference>
<feature type="chain" id="PRO_5043776077" description="Cadherin domain-containing protein" evidence="14">
    <location>
        <begin position="28"/>
        <end position="801"/>
    </location>
</feature>
<dbReference type="FunFam" id="2.60.40.60:FF:000007">
    <property type="entry name" value="Protocadherin alpha 2"/>
    <property type="match status" value="1"/>
</dbReference>
<dbReference type="Gene3D" id="2.60.40.60">
    <property type="entry name" value="Cadherins"/>
    <property type="match status" value="6"/>
</dbReference>
<dbReference type="FunFam" id="2.60.40.60:FF:000006">
    <property type="entry name" value="Protocadherin alpha 2"/>
    <property type="match status" value="1"/>
</dbReference>
<gene>
    <name evidence="16" type="ORF">NDU88_006435</name>
</gene>
<keyword evidence="5 14" id="KW-0732">Signal</keyword>
<evidence type="ECO:0000256" key="2">
    <source>
        <dbReference type="ARBA" id="ARBA00004251"/>
    </source>
</evidence>
<dbReference type="GO" id="GO:0005509">
    <property type="term" value="F:calcium ion binding"/>
    <property type="evidence" value="ECO:0007669"/>
    <property type="project" value="UniProtKB-UniRule"/>
</dbReference>
<keyword evidence="17" id="KW-1185">Reference proteome</keyword>
<dbReference type="FunFam" id="2.60.40.60:FF:000001">
    <property type="entry name" value="Protocadherin alpha 2"/>
    <property type="match status" value="1"/>
</dbReference>
<dbReference type="CDD" id="cd11304">
    <property type="entry name" value="Cadherin_repeat"/>
    <property type="match status" value="5"/>
</dbReference>